<dbReference type="Pfam" id="PF00753">
    <property type="entry name" value="Lactamase_B"/>
    <property type="match status" value="1"/>
</dbReference>
<evidence type="ECO:0000313" key="3">
    <source>
        <dbReference type="Proteomes" id="UP000002016"/>
    </source>
</evidence>
<dbReference type="PANTHER" id="PTHR13754">
    <property type="entry name" value="METALLO-BETA-LACTAMASE SUPERFAMILY PROTEIN"/>
    <property type="match status" value="1"/>
</dbReference>
<dbReference type="RefSeq" id="WP_012003355.1">
    <property type="nucleotide sequence ID" value="NC_009828.1"/>
</dbReference>
<dbReference type="InterPro" id="IPR036866">
    <property type="entry name" value="RibonucZ/Hydroxyglut_hydro"/>
</dbReference>
<accession>A8F6U5</accession>
<dbReference type="Gene3D" id="3.60.15.10">
    <property type="entry name" value="Ribonuclease Z/Hydroxyacylglutathione hydrolase-like"/>
    <property type="match status" value="1"/>
</dbReference>
<sequence>MNLKVLCNDKAREGFYSEHGLSILIDDKILFDTGQTDVFLKNGRIMNIDFEKIEKIIISHGHYDHAGGLKYWDNVDATVYIHKEAVVQKYSQNKPAGIPFELEKTGLEIRYLRDDITIDKIQFINSVPLFENIIDKNFTKNGEYDLFEDEINIVIEDKLFTGCAHRGIENIIEYVLENRKVNYVIGGFHLVNSPLGRIERIAKLFFENDLYIIPLHCTGRDAVEIFKKKLKEKCVILQAGDELRLP</sequence>
<dbReference type="InterPro" id="IPR001279">
    <property type="entry name" value="Metallo-B-lactamas"/>
</dbReference>
<organism evidence="2 3">
    <name type="scientific">Pseudothermotoga lettingae (strain ATCC BAA-301 / DSM 14385 / NBRC 107922 / TMO)</name>
    <name type="common">Thermotoga lettingae</name>
    <dbReference type="NCBI Taxonomy" id="416591"/>
    <lineage>
        <taxon>Bacteria</taxon>
        <taxon>Thermotogati</taxon>
        <taxon>Thermotogota</taxon>
        <taxon>Thermotogae</taxon>
        <taxon>Thermotogales</taxon>
        <taxon>Thermotogaceae</taxon>
        <taxon>Pseudothermotoga</taxon>
    </lineage>
</organism>
<feature type="domain" description="Metallo-beta-lactamase" evidence="1">
    <location>
        <begin position="19"/>
        <end position="216"/>
    </location>
</feature>
<dbReference type="STRING" id="416591.Tlet_1322"/>
<reference evidence="2 3" key="2">
    <citation type="journal article" date="2009" name="Proc. Natl. Acad. Sci. U.S.A.">
        <title>On the chimeric nature, thermophilic origin, and phylogenetic placement of the Thermotogales.</title>
        <authorList>
            <person name="Zhaxybayeva O."/>
            <person name="Swithers K.S."/>
            <person name="Lapierre P."/>
            <person name="Fournier G.P."/>
            <person name="Bickhart D.M."/>
            <person name="DeBoy R.T."/>
            <person name="Nelson K.E."/>
            <person name="Nesbo C.L."/>
            <person name="Doolittle W.F."/>
            <person name="Gogarten J.P."/>
            <person name="Noll K.M."/>
        </authorList>
    </citation>
    <scope>NUCLEOTIDE SEQUENCE [LARGE SCALE GENOMIC DNA]</scope>
    <source>
        <strain evidence="3">ATCC BAA-301 / DSM 14385 / NBRC 107922 / TMO</strain>
    </source>
</reference>
<dbReference type="SMART" id="SM00849">
    <property type="entry name" value="Lactamase_B"/>
    <property type="match status" value="1"/>
</dbReference>
<dbReference type="Proteomes" id="UP000002016">
    <property type="component" value="Chromosome"/>
</dbReference>
<keyword evidence="3" id="KW-1185">Reference proteome</keyword>
<evidence type="ECO:0000259" key="1">
    <source>
        <dbReference type="SMART" id="SM00849"/>
    </source>
</evidence>
<dbReference type="HOGENOM" id="CLU_036012_0_0_0"/>
<dbReference type="InterPro" id="IPR041712">
    <property type="entry name" value="DHPS-like_MBL-fold"/>
</dbReference>
<dbReference type="InterPro" id="IPR052926">
    <property type="entry name" value="Metallo-beta-lactamase_dom"/>
</dbReference>
<dbReference type="SUPFAM" id="SSF56281">
    <property type="entry name" value="Metallo-hydrolase/oxidoreductase"/>
    <property type="match status" value="1"/>
</dbReference>
<protein>
    <submittedName>
        <fullName evidence="2">Beta-lactamase domain protein</fullName>
    </submittedName>
</protein>
<dbReference type="CDD" id="cd07713">
    <property type="entry name" value="DHPS-like_MBL-fold"/>
    <property type="match status" value="1"/>
</dbReference>
<dbReference type="EMBL" id="CP000812">
    <property type="protein sequence ID" value="ABV33879.1"/>
    <property type="molecule type" value="Genomic_DNA"/>
</dbReference>
<reference evidence="2 3" key="1">
    <citation type="submission" date="2007-08" db="EMBL/GenBank/DDBJ databases">
        <title>Complete sequence of Thermotoga lettingae TMO.</title>
        <authorList>
            <consortium name="US DOE Joint Genome Institute"/>
            <person name="Copeland A."/>
            <person name="Lucas S."/>
            <person name="Lapidus A."/>
            <person name="Barry K."/>
            <person name="Glavina del Rio T."/>
            <person name="Dalin E."/>
            <person name="Tice H."/>
            <person name="Pitluck S."/>
            <person name="Foster B."/>
            <person name="Bruce D."/>
            <person name="Schmutz J."/>
            <person name="Larimer F."/>
            <person name="Land M."/>
            <person name="Hauser L."/>
            <person name="Kyrpides N."/>
            <person name="Mikhailova N."/>
            <person name="Nelson K."/>
            <person name="Gogarten J.P."/>
            <person name="Noll K."/>
            <person name="Richardson P."/>
        </authorList>
    </citation>
    <scope>NUCLEOTIDE SEQUENCE [LARGE SCALE GENOMIC DNA]</scope>
    <source>
        <strain evidence="3">ATCC BAA-301 / DSM 14385 / NBRC 107922 / TMO</strain>
    </source>
</reference>
<dbReference type="eggNOG" id="COG1237">
    <property type="taxonomic scope" value="Bacteria"/>
</dbReference>
<proteinExistence type="predicted"/>
<dbReference type="OrthoDB" id="9803916at2"/>
<gene>
    <name evidence="2" type="ordered locus">Tlet_1322</name>
</gene>
<dbReference type="PANTHER" id="PTHR13754:SF13">
    <property type="entry name" value="METALLO-BETA-LACTAMASE SUPERFAMILY PROTEIN (AFU_ORTHOLOGUE AFUA_3G07630)"/>
    <property type="match status" value="1"/>
</dbReference>
<dbReference type="KEGG" id="tle:Tlet_1322"/>
<evidence type="ECO:0000313" key="2">
    <source>
        <dbReference type="EMBL" id="ABV33879.1"/>
    </source>
</evidence>
<dbReference type="AlphaFoldDB" id="A8F6U5"/>
<dbReference type="GO" id="GO:0016740">
    <property type="term" value="F:transferase activity"/>
    <property type="evidence" value="ECO:0007669"/>
    <property type="project" value="TreeGrafter"/>
</dbReference>
<name>A8F6U5_PSELT</name>